<dbReference type="CDD" id="cd00293">
    <property type="entry name" value="USP-like"/>
    <property type="match status" value="1"/>
</dbReference>
<evidence type="ECO:0000313" key="3">
    <source>
        <dbReference type="EMBL" id="NEZ56040.1"/>
    </source>
</evidence>
<comment type="caution">
    <text evidence="3">The sequence shown here is derived from an EMBL/GenBank/DDBJ whole genome shotgun (WGS) entry which is preliminary data.</text>
</comment>
<dbReference type="PANTHER" id="PTHR46268:SF8">
    <property type="entry name" value="UNIVERSAL STRESS PROTEIN SLL1388"/>
    <property type="match status" value="1"/>
</dbReference>
<name>A0A6M0RJK4_9CYAN</name>
<dbReference type="EMBL" id="QXHD01000004">
    <property type="protein sequence ID" value="NEZ56040.1"/>
    <property type="molecule type" value="Genomic_DNA"/>
</dbReference>
<dbReference type="AlphaFoldDB" id="A0A6M0RJK4"/>
<dbReference type="Pfam" id="PF00582">
    <property type="entry name" value="Usp"/>
    <property type="match status" value="1"/>
</dbReference>
<evidence type="ECO:0000313" key="4">
    <source>
        <dbReference type="Proteomes" id="UP000481033"/>
    </source>
</evidence>
<dbReference type="RefSeq" id="WP_284681669.1">
    <property type="nucleotide sequence ID" value="NZ_QXHD01000004.1"/>
</dbReference>
<dbReference type="Proteomes" id="UP000481033">
    <property type="component" value="Unassembled WGS sequence"/>
</dbReference>
<dbReference type="PANTHER" id="PTHR46268">
    <property type="entry name" value="STRESS RESPONSE PROTEIN NHAX"/>
    <property type="match status" value="1"/>
</dbReference>
<dbReference type="InterPro" id="IPR006016">
    <property type="entry name" value="UspA"/>
</dbReference>
<reference evidence="3 4" key="1">
    <citation type="journal article" date="2020" name="Microb. Ecol.">
        <title>Ecogenomics of the Marine Benthic Filamentous Cyanobacterium Adonisia.</title>
        <authorList>
            <person name="Walter J.M."/>
            <person name="Coutinho F.H."/>
            <person name="Leomil L."/>
            <person name="Hargreaves P.I."/>
            <person name="Campeao M.E."/>
            <person name="Vieira V.V."/>
            <person name="Silva B.S."/>
            <person name="Fistarol G.O."/>
            <person name="Salomon P.S."/>
            <person name="Sawabe T."/>
            <person name="Mino S."/>
            <person name="Hosokawa M."/>
            <person name="Miyashita H."/>
            <person name="Maruyama F."/>
            <person name="van Verk M.C."/>
            <person name="Dutilh B.E."/>
            <person name="Thompson C.C."/>
            <person name="Thompson F.L."/>
        </authorList>
    </citation>
    <scope>NUCLEOTIDE SEQUENCE [LARGE SCALE GENOMIC DNA]</scope>
    <source>
        <strain evidence="3 4">CCMR0081</strain>
    </source>
</reference>
<gene>
    <name evidence="3" type="ORF">DXZ20_10210</name>
</gene>
<evidence type="ECO:0000256" key="1">
    <source>
        <dbReference type="ARBA" id="ARBA00008791"/>
    </source>
</evidence>
<dbReference type="InterPro" id="IPR014729">
    <property type="entry name" value="Rossmann-like_a/b/a_fold"/>
</dbReference>
<evidence type="ECO:0000259" key="2">
    <source>
        <dbReference type="Pfam" id="PF00582"/>
    </source>
</evidence>
<dbReference type="PRINTS" id="PR01438">
    <property type="entry name" value="UNVRSLSTRESS"/>
</dbReference>
<accession>A0A6M0RJK4</accession>
<comment type="similarity">
    <text evidence="1">Belongs to the universal stress protein A family.</text>
</comment>
<feature type="domain" description="UspA" evidence="2">
    <location>
        <begin position="1"/>
        <end position="156"/>
    </location>
</feature>
<dbReference type="SUPFAM" id="SSF52402">
    <property type="entry name" value="Adenine nucleotide alpha hydrolases-like"/>
    <property type="match status" value="1"/>
</dbReference>
<keyword evidence="4" id="KW-1185">Reference proteome</keyword>
<proteinExistence type="inferred from homology"/>
<organism evidence="3 4">
    <name type="scientific">Adonisia turfae CCMR0081</name>
    <dbReference type="NCBI Taxonomy" id="2292702"/>
    <lineage>
        <taxon>Bacteria</taxon>
        <taxon>Bacillati</taxon>
        <taxon>Cyanobacteriota</taxon>
        <taxon>Adonisia</taxon>
        <taxon>Adonisia turfae</taxon>
    </lineage>
</organism>
<dbReference type="InterPro" id="IPR006015">
    <property type="entry name" value="Universal_stress_UspA"/>
</dbReference>
<protein>
    <submittedName>
        <fullName evidence="3">Universal stress protein</fullName>
    </submittedName>
</protein>
<sequence length="157" mass="17465">MFSKILAPIQTTMTDQGVFDQALVLAQQNQAGLMLLHVISPEMRSTPALPNPTLYRYPVITDELMQGYQQRWEDVENQGLAMLKALAEKAQTAGVKAEFSQNVGNTGHVICHMADNWEADLIVIRQPDRSKLDELFLGSISNYVLHHASCPVMTIPS</sequence>
<dbReference type="Gene3D" id="3.40.50.620">
    <property type="entry name" value="HUPs"/>
    <property type="match status" value="1"/>
</dbReference>